<keyword evidence="4 10" id="KW-0812">Transmembrane</keyword>
<proteinExistence type="inferred from homology"/>
<dbReference type="GeneID" id="80875144"/>
<evidence type="ECO:0000256" key="9">
    <source>
        <dbReference type="ARBA" id="ARBA00023136"/>
    </source>
</evidence>
<dbReference type="PANTHER" id="PTHR12309">
    <property type="entry name" value="SEC61 GAMMA SUBUNIT"/>
    <property type="match status" value="1"/>
</dbReference>
<evidence type="ECO:0000256" key="3">
    <source>
        <dbReference type="ARBA" id="ARBA00022448"/>
    </source>
</evidence>
<dbReference type="GO" id="GO:0008320">
    <property type="term" value="F:protein transmembrane transporter activity"/>
    <property type="evidence" value="ECO:0007669"/>
    <property type="project" value="InterPro"/>
</dbReference>
<keyword evidence="3" id="KW-0813">Transport</keyword>
<evidence type="ECO:0000256" key="8">
    <source>
        <dbReference type="ARBA" id="ARBA00023010"/>
    </source>
</evidence>
<evidence type="ECO:0000313" key="12">
    <source>
        <dbReference type="Proteomes" id="UP001212411"/>
    </source>
</evidence>
<evidence type="ECO:0000256" key="4">
    <source>
        <dbReference type="ARBA" id="ARBA00022692"/>
    </source>
</evidence>
<evidence type="ECO:0000313" key="11">
    <source>
        <dbReference type="EMBL" id="WBW72956.1"/>
    </source>
</evidence>
<keyword evidence="8" id="KW-0811">Translocation</keyword>
<evidence type="ECO:0000256" key="7">
    <source>
        <dbReference type="ARBA" id="ARBA00022989"/>
    </source>
</evidence>
<dbReference type="HAMAP" id="MF_00422">
    <property type="entry name" value="SecE"/>
    <property type="match status" value="1"/>
</dbReference>
<comment type="subcellular location">
    <subcellularLocation>
        <location evidence="1">Endoplasmic reticulum membrane</location>
        <topology evidence="1">Single-pass membrane protein</topology>
    </subcellularLocation>
</comment>
<evidence type="ECO:0000256" key="5">
    <source>
        <dbReference type="ARBA" id="ARBA00022824"/>
    </source>
</evidence>
<dbReference type="NCBIfam" id="TIGR00327">
    <property type="entry name" value="secE_euk_arch"/>
    <property type="match status" value="1"/>
</dbReference>
<dbReference type="Proteomes" id="UP001212411">
    <property type="component" value="Chromosome 1"/>
</dbReference>
<evidence type="ECO:0000256" key="6">
    <source>
        <dbReference type="ARBA" id="ARBA00022927"/>
    </source>
</evidence>
<dbReference type="Pfam" id="PF00584">
    <property type="entry name" value="SecE"/>
    <property type="match status" value="1"/>
</dbReference>
<dbReference type="Gene3D" id="1.20.5.820">
    <property type="entry name" value="Preprotein translocase SecE subunit"/>
    <property type="match status" value="1"/>
</dbReference>
<keyword evidence="7 10" id="KW-1133">Transmembrane helix</keyword>
<dbReference type="AlphaFoldDB" id="A0AAE9WB14"/>
<accession>A0AAE9WB14</accession>
<dbReference type="InterPro" id="IPR023391">
    <property type="entry name" value="Prot_translocase_SecE_dom_sf"/>
</dbReference>
<dbReference type="RefSeq" id="XP_056037199.1">
    <property type="nucleotide sequence ID" value="XM_056180455.1"/>
</dbReference>
<dbReference type="KEGG" id="som:SOMG_01662"/>
<comment type="similarity">
    <text evidence="2">Belongs to the SecE/SEC61-gamma family.</text>
</comment>
<dbReference type="PROSITE" id="PS01067">
    <property type="entry name" value="SECE_SEC61G"/>
    <property type="match status" value="1"/>
</dbReference>
<organism evidence="11 12">
    <name type="scientific">Schizosaccharomyces osmophilus</name>
    <dbReference type="NCBI Taxonomy" id="2545709"/>
    <lineage>
        <taxon>Eukaryota</taxon>
        <taxon>Fungi</taxon>
        <taxon>Dikarya</taxon>
        <taxon>Ascomycota</taxon>
        <taxon>Taphrinomycotina</taxon>
        <taxon>Schizosaccharomycetes</taxon>
        <taxon>Schizosaccharomycetales</taxon>
        <taxon>Schizosaccharomycetaceae</taxon>
        <taxon>Schizosaccharomyces</taxon>
    </lineage>
</organism>
<feature type="transmembrane region" description="Helical" evidence="10">
    <location>
        <begin position="37"/>
        <end position="55"/>
    </location>
</feature>
<dbReference type="GO" id="GO:0006886">
    <property type="term" value="P:intracellular protein transport"/>
    <property type="evidence" value="ECO:0007669"/>
    <property type="project" value="InterPro"/>
</dbReference>
<protein>
    <submittedName>
        <fullName evidence="11">Translocon gamma subunit Sss1</fullName>
    </submittedName>
</protein>
<sequence length="70" mass="7844">MAENFEELIQAPKDLYKEGSLFVKRCVKPDRKEFFSVSRAVATGFVLMGFIGYIIKLIHIPINKVLVGGA</sequence>
<reference evidence="11 12" key="1">
    <citation type="journal article" date="2023" name="G3 (Bethesda)">
        <title>A high-quality reference genome for the fission yeast Schizosaccharomyces osmophilus.</title>
        <authorList>
            <person name="Jia G.S."/>
            <person name="Zhang W.C."/>
            <person name="Liang Y."/>
            <person name="Liu X.H."/>
            <person name="Rhind N."/>
            <person name="Pidoux A."/>
            <person name="Brysch-Herzberg M."/>
            <person name="Du L.L."/>
        </authorList>
    </citation>
    <scope>NUCLEOTIDE SEQUENCE [LARGE SCALE GENOMIC DNA]</scope>
    <source>
        <strain evidence="11 12">CBS 15793</strain>
    </source>
</reference>
<dbReference type="InterPro" id="IPR008158">
    <property type="entry name" value="Translocase_Sec61-g"/>
</dbReference>
<name>A0AAE9WB14_9SCHI</name>
<dbReference type="GO" id="GO:0005789">
    <property type="term" value="C:endoplasmic reticulum membrane"/>
    <property type="evidence" value="ECO:0007669"/>
    <property type="project" value="UniProtKB-SubCell"/>
</dbReference>
<evidence type="ECO:0000256" key="1">
    <source>
        <dbReference type="ARBA" id="ARBA00004389"/>
    </source>
</evidence>
<gene>
    <name evidence="11" type="primary">sss1</name>
    <name evidence="11" type="ORF">SOMG_01662</name>
</gene>
<dbReference type="InterPro" id="IPR001901">
    <property type="entry name" value="Translocase_SecE/Sec61-g"/>
</dbReference>
<keyword evidence="5" id="KW-0256">Endoplasmic reticulum</keyword>
<keyword evidence="6" id="KW-0653">Protein transport</keyword>
<keyword evidence="9 10" id="KW-0472">Membrane</keyword>
<evidence type="ECO:0000256" key="2">
    <source>
        <dbReference type="ARBA" id="ARBA00008274"/>
    </source>
</evidence>
<dbReference type="SUPFAM" id="SSF103456">
    <property type="entry name" value="Preprotein translocase SecE subunit"/>
    <property type="match status" value="1"/>
</dbReference>
<keyword evidence="12" id="KW-1185">Reference proteome</keyword>
<dbReference type="EMBL" id="CP115611">
    <property type="protein sequence ID" value="WBW72956.1"/>
    <property type="molecule type" value="Genomic_DNA"/>
</dbReference>
<dbReference type="GO" id="GO:0006605">
    <property type="term" value="P:protein targeting"/>
    <property type="evidence" value="ECO:0007669"/>
    <property type="project" value="InterPro"/>
</dbReference>
<evidence type="ECO:0000256" key="10">
    <source>
        <dbReference type="SAM" id="Phobius"/>
    </source>
</evidence>